<dbReference type="SUPFAM" id="SSF55729">
    <property type="entry name" value="Acyl-CoA N-acyltransferases (Nat)"/>
    <property type="match status" value="1"/>
</dbReference>
<keyword evidence="3" id="KW-1185">Reference proteome</keyword>
<dbReference type="GO" id="GO:0016747">
    <property type="term" value="F:acyltransferase activity, transferring groups other than amino-acyl groups"/>
    <property type="evidence" value="ECO:0007669"/>
    <property type="project" value="InterPro"/>
</dbReference>
<reference evidence="2 3" key="1">
    <citation type="submission" date="2019-01" db="EMBL/GenBank/DDBJ databases">
        <title>Lacunisphaera sp. strain TWA-58.</title>
        <authorList>
            <person name="Chen W.-M."/>
        </authorList>
    </citation>
    <scope>NUCLEOTIDE SEQUENCE [LARGE SCALE GENOMIC DNA]</scope>
    <source>
        <strain evidence="2 3">TWA-58</strain>
    </source>
</reference>
<dbReference type="Gene3D" id="3.40.630.30">
    <property type="match status" value="1"/>
</dbReference>
<feature type="domain" description="N-acetyltransferase" evidence="1">
    <location>
        <begin position="42"/>
        <end position="192"/>
    </location>
</feature>
<comment type="caution">
    <text evidence="2">The sequence shown here is derived from an EMBL/GenBank/DDBJ whole genome shotgun (WGS) entry which is preliminary data.</text>
</comment>
<dbReference type="EMBL" id="SDHX01000002">
    <property type="protein sequence ID" value="RXK53483.1"/>
    <property type="molecule type" value="Genomic_DNA"/>
</dbReference>
<organism evidence="2 3">
    <name type="scientific">Oleiharenicola lentus</name>
    <dbReference type="NCBI Taxonomy" id="2508720"/>
    <lineage>
        <taxon>Bacteria</taxon>
        <taxon>Pseudomonadati</taxon>
        <taxon>Verrucomicrobiota</taxon>
        <taxon>Opitutia</taxon>
        <taxon>Opitutales</taxon>
        <taxon>Opitutaceae</taxon>
        <taxon>Oleiharenicola</taxon>
    </lineage>
</organism>
<evidence type="ECO:0000259" key="1">
    <source>
        <dbReference type="PROSITE" id="PS51186"/>
    </source>
</evidence>
<protein>
    <recommendedName>
        <fullName evidence="1">N-acetyltransferase domain-containing protein</fullName>
    </recommendedName>
</protein>
<accession>A0A4Q1C592</accession>
<gene>
    <name evidence="2" type="ORF">ESB00_17475</name>
</gene>
<dbReference type="Proteomes" id="UP000290218">
    <property type="component" value="Unassembled WGS sequence"/>
</dbReference>
<sequence length="388" mass="42131">MRSSSRPVRLRHHQTRQLFEGALHVGCGVAVLESAALATGRTALSVLEEVVKDLLVQKGVDWTGTILNEYLGLYGESRAAFALVTEKKSGRLVAHASVFSSAGEAGAGLLAHVRAAQGWGGYGLGTLVTEAVTGAALAAGVPFVVLETDDRLFRSKQGERAAYGMYERIGYVVLRERRGTDSTGWIMVINARIFSLGQKLNSTAAPSEQARARLRREQARLLTALRTQYAAPLGRLKIDRVRAGDLGGLFLLLNLHPPQDFTGRLVPWRVFDGPECEREFVVQIRPALAGGSPPEDLSVVLRDSRLGLVAVCAARRVPARRAYEVDFYCVPGLLRRRRALVRELVQAVRQRVETEAAGAVLRPARVPDRQKARALSAALSGAGRARNS</sequence>
<proteinExistence type="predicted"/>
<dbReference type="PROSITE" id="PS51186">
    <property type="entry name" value="GNAT"/>
    <property type="match status" value="1"/>
</dbReference>
<evidence type="ECO:0000313" key="3">
    <source>
        <dbReference type="Proteomes" id="UP000290218"/>
    </source>
</evidence>
<evidence type="ECO:0000313" key="2">
    <source>
        <dbReference type="EMBL" id="RXK53483.1"/>
    </source>
</evidence>
<dbReference type="RefSeq" id="WP_164976289.1">
    <property type="nucleotide sequence ID" value="NZ_SDHX01000002.1"/>
</dbReference>
<dbReference type="InterPro" id="IPR000182">
    <property type="entry name" value="GNAT_dom"/>
</dbReference>
<dbReference type="AlphaFoldDB" id="A0A4Q1C592"/>
<dbReference type="InterPro" id="IPR016181">
    <property type="entry name" value="Acyl_CoA_acyltransferase"/>
</dbReference>
<name>A0A4Q1C592_9BACT</name>